<protein>
    <submittedName>
        <fullName evidence="4">Uncharacterized protein</fullName>
    </submittedName>
</protein>
<keyword evidence="3" id="KW-1185">Reference proteome</keyword>
<evidence type="ECO:0000313" key="3">
    <source>
        <dbReference type="Proteomes" id="UP000050640"/>
    </source>
</evidence>
<evidence type="ECO:0000313" key="4">
    <source>
        <dbReference type="WBParaSite" id="EEL_0000802301-mRNA-1"/>
    </source>
</evidence>
<feature type="signal peptide" evidence="2">
    <location>
        <begin position="1"/>
        <end position="21"/>
    </location>
</feature>
<evidence type="ECO:0000256" key="2">
    <source>
        <dbReference type="SAM" id="SignalP"/>
    </source>
</evidence>
<dbReference type="WBParaSite" id="EEL_0000802301-mRNA-1">
    <property type="protein sequence ID" value="EEL_0000802301-mRNA-1"/>
    <property type="gene ID" value="EEL_0000802301"/>
</dbReference>
<dbReference type="AlphaFoldDB" id="A0A0R3S080"/>
<keyword evidence="2" id="KW-0732">Signal</keyword>
<feature type="region of interest" description="Disordered" evidence="1">
    <location>
        <begin position="191"/>
        <end position="221"/>
    </location>
</feature>
<sequence>MFRFSLPCLICYLDSLIFSAALNEIEIQQAADHSKHPYKHFGQHHEYVYETPSSPDQKPGFRLSYGSIGDGSNMTGTIGQIGSLKNHKPKKHSQSNAQKTQFLDVEAENFQRHSENPNIRNFPQKVSEVYVKKAWKESENARKRAQAEYEIVRQLADDIFDQAQVLLFIVFFKILSAAADVLTPPSPENSFFGSGMNPKQYRKRRMTKNARRKMRSDAEERKDITEKRWTRNGFLKQPHDASYQLFGTLPKFDPRFPFDRAYKLMEGLRPSEILKLPSTNFHI</sequence>
<feature type="chain" id="PRO_5006447921" evidence="2">
    <location>
        <begin position="22"/>
        <end position="283"/>
    </location>
</feature>
<accession>A0A0R3S080</accession>
<evidence type="ECO:0000256" key="1">
    <source>
        <dbReference type="SAM" id="MobiDB-lite"/>
    </source>
</evidence>
<feature type="compositionally biased region" description="Basic residues" evidence="1">
    <location>
        <begin position="200"/>
        <end position="214"/>
    </location>
</feature>
<dbReference type="Proteomes" id="UP000050640">
    <property type="component" value="Unplaced"/>
</dbReference>
<name>A0A0R3S080_9BILA</name>
<organism evidence="3 4">
    <name type="scientific">Elaeophora elaphi</name>
    <dbReference type="NCBI Taxonomy" id="1147741"/>
    <lineage>
        <taxon>Eukaryota</taxon>
        <taxon>Metazoa</taxon>
        <taxon>Ecdysozoa</taxon>
        <taxon>Nematoda</taxon>
        <taxon>Chromadorea</taxon>
        <taxon>Rhabditida</taxon>
        <taxon>Spirurina</taxon>
        <taxon>Spiruromorpha</taxon>
        <taxon>Filarioidea</taxon>
        <taxon>Onchocercidae</taxon>
        <taxon>Elaeophora</taxon>
    </lineage>
</organism>
<proteinExistence type="predicted"/>
<reference evidence="4" key="1">
    <citation type="submission" date="2017-02" db="UniProtKB">
        <authorList>
            <consortium name="WormBaseParasite"/>
        </authorList>
    </citation>
    <scope>IDENTIFICATION</scope>
</reference>